<dbReference type="Proteomes" id="UP001365781">
    <property type="component" value="Unassembled WGS sequence"/>
</dbReference>
<keyword evidence="2" id="KW-1185">Reference proteome</keyword>
<organism evidence="1 2">
    <name type="scientific">Streptomyces brasiliscabiei</name>
    <dbReference type="NCBI Taxonomy" id="2736302"/>
    <lineage>
        <taxon>Bacteria</taxon>
        <taxon>Bacillati</taxon>
        <taxon>Actinomycetota</taxon>
        <taxon>Actinomycetes</taxon>
        <taxon>Kitasatosporales</taxon>
        <taxon>Streptomycetaceae</taxon>
        <taxon>Streptomyces</taxon>
    </lineage>
</organism>
<gene>
    <name evidence="1" type="ORF">WB403_42705</name>
</gene>
<evidence type="ECO:0000313" key="2">
    <source>
        <dbReference type="Proteomes" id="UP001365781"/>
    </source>
</evidence>
<reference evidence="1 2" key="1">
    <citation type="submission" date="2024-03" db="EMBL/GenBank/DDBJ databases">
        <title>First Report of Pectobacterium brasiliscabiei causing potato scab in china.</title>
        <authorList>
            <person name="Handique U."/>
        </authorList>
    </citation>
    <scope>NUCLEOTIDE SEQUENCE [LARGE SCALE GENOMIC DNA]</scope>
    <source>
        <strain evidence="1 2">ZRIMU1503</strain>
    </source>
</reference>
<dbReference type="EMBL" id="JBBAYM010000042">
    <property type="protein sequence ID" value="MEI5615836.1"/>
    <property type="molecule type" value="Genomic_DNA"/>
</dbReference>
<sequence>MTLADRIDHAVGQAWINHITGLAPDDPVVVGMARRLLTFTDPVRQSNKEEAQRALAAAQRRVRKLEEDFYVYGKMDEERFEELSEGQRTLIAGTTAALEALDAGADLAPLLQIEKLRETWEAADLAHRRELLRCALGDRGITVAPAARQGDHTPILERLEFDWIS</sequence>
<evidence type="ECO:0000313" key="1">
    <source>
        <dbReference type="EMBL" id="MEI5615836.1"/>
    </source>
</evidence>
<accession>A0ABU8GU06</accession>
<protein>
    <submittedName>
        <fullName evidence="1">Uncharacterized protein</fullName>
    </submittedName>
</protein>
<name>A0ABU8GU06_9ACTN</name>
<dbReference type="RefSeq" id="WP_336542005.1">
    <property type="nucleotide sequence ID" value="NZ_JBBAYL010000018.1"/>
</dbReference>
<proteinExistence type="predicted"/>
<comment type="caution">
    <text evidence="1">The sequence shown here is derived from an EMBL/GenBank/DDBJ whole genome shotgun (WGS) entry which is preliminary data.</text>
</comment>